<evidence type="ECO:0000313" key="2">
    <source>
        <dbReference type="EMBL" id="KHJ36097.1"/>
    </source>
</evidence>
<dbReference type="GO" id="GO:0005524">
    <property type="term" value="F:ATP binding"/>
    <property type="evidence" value="ECO:0007669"/>
    <property type="project" value="InterPro"/>
</dbReference>
<dbReference type="HOGENOM" id="CLU_067202_1_1_1"/>
<dbReference type="InterPro" id="IPR006083">
    <property type="entry name" value="PRK/URK"/>
</dbReference>
<dbReference type="STRING" id="52586.A0A0B1PBL5"/>
<dbReference type="GO" id="GO:0016301">
    <property type="term" value="F:kinase activity"/>
    <property type="evidence" value="ECO:0007669"/>
    <property type="project" value="UniProtKB-KW"/>
</dbReference>
<gene>
    <name evidence="2" type="ORF">EV44_g2781</name>
</gene>
<proteinExistence type="predicted"/>
<sequence length="235" mass="26766">MDQQIDKLIQKLEAMYLKTPPDQRLMIAISGIPGSGKSTFAKVLTTRMNLTCSSSTERVAVCVPMDGFHFTRAQLDAFPNPQIAHARRGAPFTFDAQSLFHLVKALRQPLLSSTSPIYAPSFSHIIKDPINDDIAISPKARIIIFEGNYLTLDFELWRDIADLFDERWFLKIDFDVAKSRLISRHLAAGIVKSKDDAIKRVLENDLVNGKEILEHQYRVDEVLIIKENEEWKNII</sequence>
<dbReference type="Gene3D" id="3.40.50.300">
    <property type="entry name" value="P-loop containing nucleotide triphosphate hydrolases"/>
    <property type="match status" value="2"/>
</dbReference>
<dbReference type="Proteomes" id="UP000030854">
    <property type="component" value="Unassembled WGS sequence"/>
</dbReference>
<comment type="caution">
    <text evidence="2">The sequence shown here is derived from an EMBL/GenBank/DDBJ whole genome shotgun (WGS) entry which is preliminary data.</text>
</comment>
<keyword evidence="2" id="KW-0418">Kinase</keyword>
<dbReference type="Pfam" id="PF00485">
    <property type="entry name" value="PRK"/>
    <property type="match status" value="1"/>
</dbReference>
<dbReference type="InterPro" id="IPR027417">
    <property type="entry name" value="P-loop_NTPase"/>
</dbReference>
<reference evidence="2 3" key="1">
    <citation type="journal article" date="2014" name="BMC Genomics">
        <title>Adaptive genomic structural variation in the grape powdery mildew pathogen, Erysiphe necator.</title>
        <authorList>
            <person name="Jones L."/>
            <person name="Riaz S."/>
            <person name="Morales-Cruz A."/>
            <person name="Amrine K.C."/>
            <person name="McGuire B."/>
            <person name="Gubler W.D."/>
            <person name="Walker M.A."/>
            <person name="Cantu D."/>
        </authorList>
    </citation>
    <scope>NUCLEOTIDE SEQUENCE [LARGE SCALE GENOMIC DNA]</scope>
    <source>
        <strain evidence="3">c</strain>
    </source>
</reference>
<dbReference type="EMBL" id="JNVN01000147">
    <property type="protein sequence ID" value="KHJ36097.1"/>
    <property type="molecule type" value="Genomic_DNA"/>
</dbReference>
<dbReference type="SUPFAM" id="SSF52540">
    <property type="entry name" value="P-loop containing nucleoside triphosphate hydrolases"/>
    <property type="match status" value="1"/>
</dbReference>
<accession>A0A0B1PBL5</accession>
<feature type="domain" description="Phosphoribulokinase/uridine kinase" evidence="1">
    <location>
        <begin position="26"/>
        <end position="186"/>
    </location>
</feature>
<dbReference type="AlphaFoldDB" id="A0A0B1PBL5"/>
<keyword evidence="3" id="KW-1185">Reference proteome</keyword>
<evidence type="ECO:0000259" key="1">
    <source>
        <dbReference type="Pfam" id="PF00485"/>
    </source>
</evidence>
<dbReference type="PANTHER" id="PTHR10285">
    <property type="entry name" value="URIDINE KINASE"/>
    <property type="match status" value="1"/>
</dbReference>
<keyword evidence="2" id="KW-0808">Transferase</keyword>
<dbReference type="OMA" id="EVWFVEV"/>
<protein>
    <submittedName>
        <fullName evidence="2">Putative phosphoribulokinase uridine kinase</fullName>
    </submittedName>
</protein>
<dbReference type="OrthoDB" id="6362633at2759"/>
<name>A0A0B1PBL5_UNCNE</name>
<evidence type="ECO:0000313" key="3">
    <source>
        <dbReference type="Proteomes" id="UP000030854"/>
    </source>
</evidence>
<organism evidence="2 3">
    <name type="scientific">Uncinula necator</name>
    <name type="common">Grape powdery mildew</name>
    <dbReference type="NCBI Taxonomy" id="52586"/>
    <lineage>
        <taxon>Eukaryota</taxon>
        <taxon>Fungi</taxon>
        <taxon>Dikarya</taxon>
        <taxon>Ascomycota</taxon>
        <taxon>Pezizomycotina</taxon>
        <taxon>Leotiomycetes</taxon>
        <taxon>Erysiphales</taxon>
        <taxon>Erysiphaceae</taxon>
        <taxon>Erysiphe</taxon>
    </lineage>
</organism>